<evidence type="ECO:0000313" key="2">
    <source>
        <dbReference type="Proteomes" id="UP000324324"/>
    </source>
</evidence>
<dbReference type="RefSeq" id="WP_149319204.1">
    <property type="nucleotide sequence ID" value="NZ_CP080293.1"/>
</dbReference>
<dbReference type="Proteomes" id="UP000324324">
    <property type="component" value="Unassembled WGS sequence"/>
</dbReference>
<organism evidence="1 2">
    <name type="scientific">Cupriavidus cauae</name>
    <dbReference type="NCBI Taxonomy" id="2608999"/>
    <lineage>
        <taxon>Bacteria</taxon>
        <taxon>Pseudomonadati</taxon>
        <taxon>Pseudomonadota</taxon>
        <taxon>Betaproteobacteria</taxon>
        <taxon>Burkholderiales</taxon>
        <taxon>Burkholderiaceae</taxon>
        <taxon>Cupriavidus</taxon>
    </lineage>
</organism>
<gene>
    <name evidence="1" type="ORF">F1599_02980</name>
</gene>
<evidence type="ECO:0000313" key="1">
    <source>
        <dbReference type="EMBL" id="KAA6130965.1"/>
    </source>
</evidence>
<sequence>MAKRERPARALQDEVSRRIQRLDEIVDEGLKVRVPVPQPHPRDARGRNWDMQGFGHVRGHERAIRAVVDKVRDEFDLSDNPAAPTDPFAPAS</sequence>
<accession>A0A5M8B8I4</accession>
<dbReference type="EMBL" id="VWRN01000014">
    <property type="protein sequence ID" value="KAA6130965.1"/>
    <property type="molecule type" value="Genomic_DNA"/>
</dbReference>
<comment type="caution">
    <text evidence="1">The sequence shown here is derived from an EMBL/GenBank/DDBJ whole genome shotgun (WGS) entry which is preliminary data.</text>
</comment>
<dbReference type="AlphaFoldDB" id="A0A5M8B8I4"/>
<reference evidence="1 2" key="1">
    <citation type="submission" date="2019-09" db="EMBL/GenBank/DDBJ databases">
        <title>Isolation of a novel species in the genus Cupriavidus from patients with sepsis using whole genome sequencing.</title>
        <authorList>
            <person name="Kweon O.J."/>
            <person name="Lee M.-K."/>
        </authorList>
    </citation>
    <scope>NUCLEOTIDE SEQUENCE [LARGE SCALE GENOMIC DNA]</scope>
    <source>
        <strain evidence="1 2">MKL-01</strain>
    </source>
</reference>
<protein>
    <submittedName>
        <fullName evidence="1">Uncharacterized protein</fullName>
    </submittedName>
</protein>
<name>A0A5M8B8I4_9BURK</name>
<keyword evidence="2" id="KW-1185">Reference proteome</keyword>
<proteinExistence type="predicted"/>